<dbReference type="EMBL" id="MJBS01000003">
    <property type="protein sequence ID" value="OHF04102.1"/>
    <property type="molecule type" value="Genomic_DNA"/>
</dbReference>
<dbReference type="InterPro" id="IPR000719">
    <property type="entry name" value="Prot_kinase_dom"/>
</dbReference>
<dbReference type="PANTHER" id="PTHR24359">
    <property type="entry name" value="SERINE/THREONINE-PROTEIN KINASE SBK1"/>
    <property type="match status" value="1"/>
</dbReference>
<dbReference type="RefSeq" id="XP_022481237.1">
    <property type="nucleotide sequence ID" value="XM_022612098.1"/>
</dbReference>
<dbReference type="OrthoDB" id="1046782at2759"/>
<feature type="domain" description="Protein kinase" evidence="1">
    <location>
        <begin position="323"/>
        <end position="665"/>
    </location>
</feature>
<name>A0A1G4BRM4_9PEZI</name>
<dbReference type="Pfam" id="PF00069">
    <property type="entry name" value="Pkinase"/>
    <property type="match status" value="1"/>
</dbReference>
<dbReference type="PANTHER" id="PTHR24359:SF37">
    <property type="entry name" value="PROTEIN KINASE DOMAIN-CONTAINING PROTEIN"/>
    <property type="match status" value="1"/>
</dbReference>
<sequence>MPTLSKVEYMDMGGPTDAQRLSLNIPPVTARPLRQSTSKANTTYVKNNHTVTYSTMKDIPRIVTDVPVAWKGGFSGGSAIGSHDYDSLATSSPHQNGLGYSEPGETDAVVSVRDLGFSAAPWSTHHSLSCRPSQSDVFDHVSSKGQTVKQIQSAAEIEEEIRHKIESNLCWSQKDKEEYLPLGSFDMIFDIETIVSLIRAMYQTASEDEIIHKAGQIWCDGTGSRRRIFATLVFMKQTSHIEDFILEKIFDHHLPLCHDTKSMKGFRTLVGDDRVNTTLFQDWERVHVDLFYIYQRMIFVPFLSMGNGRLCSYVFDGNVRLPWDKFEQKTMGGHGTIHRLEIHQSHHDYKGDDTTGRPPCFAVKEINGADHESYRKELRALEQSCAKVQKEKHLIKLLLTFQHGNKPYLVFEWADGNLEEFWKTRQVEKSPSATKWMAQQCRGIANAIKRIHGLATWQKEERPPNPNSEEASVKDWGRHGDIKPTNILWFLTHGKDRDHLVVADLGLTRYHSSLTKSRVMRVDGYTGTYRAPEIDLGNPISSKYDIWSLGCVFLEFCIWYLLGYEDVENFQRDRKLDRCSDDVDDIEEPDHSYFVTSYMPHGGKRADLHPAVKKWVTRLRSSASCTNFISQMLDLIMNRMLVIDPKQRYSIDIISSELSRIEPWEQKIFGGLAHFPGTTNKTYQPPEPKSFKDHLQMARSPAGMVRFAEGNCTIPDSVKSSIIRKDQALEIPFSDADSEDGSLNGESTAATSVYDEELDAGGLRQGATLSQFRFNHRYNVPFLEQ</sequence>
<dbReference type="SMART" id="SM00220">
    <property type="entry name" value="S_TKc"/>
    <property type="match status" value="1"/>
</dbReference>
<dbReference type="SUPFAM" id="SSF56112">
    <property type="entry name" value="Protein kinase-like (PK-like)"/>
    <property type="match status" value="1"/>
</dbReference>
<dbReference type="CDD" id="cd00180">
    <property type="entry name" value="PKc"/>
    <property type="match status" value="1"/>
</dbReference>
<dbReference type="Gene3D" id="1.10.510.10">
    <property type="entry name" value="Transferase(Phosphotransferase) domain 1"/>
    <property type="match status" value="1"/>
</dbReference>
<dbReference type="AlphaFoldDB" id="A0A1G4BRM4"/>
<dbReference type="Proteomes" id="UP000176998">
    <property type="component" value="Unassembled WGS sequence"/>
</dbReference>
<evidence type="ECO:0000259" key="1">
    <source>
        <dbReference type="PROSITE" id="PS50011"/>
    </source>
</evidence>
<organism evidence="2 3">
    <name type="scientific">Colletotrichum orchidophilum</name>
    <dbReference type="NCBI Taxonomy" id="1209926"/>
    <lineage>
        <taxon>Eukaryota</taxon>
        <taxon>Fungi</taxon>
        <taxon>Dikarya</taxon>
        <taxon>Ascomycota</taxon>
        <taxon>Pezizomycotina</taxon>
        <taxon>Sordariomycetes</taxon>
        <taxon>Hypocreomycetidae</taxon>
        <taxon>Glomerellales</taxon>
        <taxon>Glomerellaceae</taxon>
        <taxon>Colletotrichum</taxon>
    </lineage>
</organism>
<proteinExistence type="predicted"/>
<dbReference type="GO" id="GO:0004674">
    <property type="term" value="F:protein serine/threonine kinase activity"/>
    <property type="evidence" value="ECO:0007669"/>
    <property type="project" value="TreeGrafter"/>
</dbReference>
<dbReference type="InterPro" id="IPR011009">
    <property type="entry name" value="Kinase-like_dom_sf"/>
</dbReference>
<comment type="caution">
    <text evidence="2">The sequence shown here is derived from an EMBL/GenBank/DDBJ whole genome shotgun (WGS) entry which is preliminary data.</text>
</comment>
<accession>A0A1G4BRM4</accession>
<gene>
    <name evidence="2" type="ORF">CORC01_00441</name>
</gene>
<evidence type="ECO:0000313" key="2">
    <source>
        <dbReference type="EMBL" id="OHF04102.1"/>
    </source>
</evidence>
<keyword evidence="3" id="KW-1185">Reference proteome</keyword>
<dbReference type="GeneID" id="34553608"/>
<dbReference type="STRING" id="1209926.A0A1G4BRM4"/>
<protein>
    <submittedName>
        <fullName evidence="2">Protein kinase domain-containing protein</fullName>
    </submittedName>
</protein>
<keyword evidence="2" id="KW-0418">Kinase</keyword>
<keyword evidence="2" id="KW-0808">Transferase</keyword>
<dbReference type="PROSITE" id="PS50011">
    <property type="entry name" value="PROTEIN_KINASE_DOM"/>
    <property type="match status" value="1"/>
</dbReference>
<reference evidence="2 3" key="1">
    <citation type="submission" date="2016-09" db="EMBL/GenBank/DDBJ databases">
        <authorList>
            <person name="Capua I."/>
            <person name="De Benedictis P."/>
            <person name="Joannis T."/>
            <person name="Lombin L.H."/>
            <person name="Cattoli G."/>
        </authorList>
    </citation>
    <scope>NUCLEOTIDE SEQUENCE [LARGE SCALE GENOMIC DNA]</scope>
    <source>
        <strain evidence="2 3">IMI 309357</strain>
    </source>
</reference>
<evidence type="ECO:0000313" key="3">
    <source>
        <dbReference type="Proteomes" id="UP000176998"/>
    </source>
</evidence>
<dbReference type="GO" id="GO:0005524">
    <property type="term" value="F:ATP binding"/>
    <property type="evidence" value="ECO:0007669"/>
    <property type="project" value="InterPro"/>
</dbReference>